<sequence length="73" mass="8475">MTFRLILLFGLFSGVFCLLFAVTYRLLLYVCALPVSDTEWMRWCLAIDRVNCFVHAHWMKIRPILCGGGAYEI</sequence>
<dbReference type="AlphaFoldDB" id="A0AAV4AW13"/>
<proteinExistence type="predicted"/>
<dbReference type="EMBL" id="BLXT01004186">
    <property type="protein sequence ID" value="GFO10584.1"/>
    <property type="molecule type" value="Genomic_DNA"/>
</dbReference>
<accession>A0AAV4AW13</accession>
<evidence type="ECO:0000313" key="1">
    <source>
        <dbReference type="EMBL" id="GFO10584.1"/>
    </source>
</evidence>
<gene>
    <name evidence="1" type="ORF">PoB_003708900</name>
</gene>
<name>A0AAV4AW13_9GAST</name>
<reference evidence="1 2" key="1">
    <citation type="journal article" date="2021" name="Elife">
        <title>Chloroplast acquisition without the gene transfer in kleptoplastic sea slugs, Plakobranchus ocellatus.</title>
        <authorList>
            <person name="Maeda T."/>
            <person name="Takahashi S."/>
            <person name="Yoshida T."/>
            <person name="Shimamura S."/>
            <person name="Takaki Y."/>
            <person name="Nagai Y."/>
            <person name="Toyoda A."/>
            <person name="Suzuki Y."/>
            <person name="Arimoto A."/>
            <person name="Ishii H."/>
            <person name="Satoh N."/>
            <person name="Nishiyama T."/>
            <person name="Hasebe M."/>
            <person name="Maruyama T."/>
            <person name="Minagawa J."/>
            <person name="Obokata J."/>
            <person name="Shigenobu S."/>
        </authorList>
    </citation>
    <scope>NUCLEOTIDE SEQUENCE [LARGE SCALE GENOMIC DNA]</scope>
</reference>
<protein>
    <recommendedName>
        <fullName evidence="3">Secreted protein</fullName>
    </recommendedName>
</protein>
<keyword evidence="2" id="KW-1185">Reference proteome</keyword>
<comment type="caution">
    <text evidence="1">The sequence shown here is derived from an EMBL/GenBank/DDBJ whole genome shotgun (WGS) entry which is preliminary data.</text>
</comment>
<evidence type="ECO:0008006" key="3">
    <source>
        <dbReference type="Google" id="ProtNLM"/>
    </source>
</evidence>
<dbReference type="Proteomes" id="UP000735302">
    <property type="component" value="Unassembled WGS sequence"/>
</dbReference>
<evidence type="ECO:0000313" key="2">
    <source>
        <dbReference type="Proteomes" id="UP000735302"/>
    </source>
</evidence>
<organism evidence="1 2">
    <name type="scientific">Plakobranchus ocellatus</name>
    <dbReference type="NCBI Taxonomy" id="259542"/>
    <lineage>
        <taxon>Eukaryota</taxon>
        <taxon>Metazoa</taxon>
        <taxon>Spiralia</taxon>
        <taxon>Lophotrochozoa</taxon>
        <taxon>Mollusca</taxon>
        <taxon>Gastropoda</taxon>
        <taxon>Heterobranchia</taxon>
        <taxon>Euthyneura</taxon>
        <taxon>Panpulmonata</taxon>
        <taxon>Sacoglossa</taxon>
        <taxon>Placobranchoidea</taxon>
        <taxon>Plakobranchidae</taxon>
        <taxon>Plakobranchus</taxon>
    </lineage>
</organism>